<dbReference type="PANTHER" id="PTHR30575">
    <property type="entry name" value="PEPTIDASE M20"/>
    <property type="match status" value="1"/>
</dbReference>
<comment type="similarity">
    <text evidence="1 2">Belongs to the peptidase M20A family.</text>
</comment>
<dbReference type="InParanoid" id="A0A1X2HBH2"/>
<dbReference type="InterPro" id="IPR011650">
    <property type="entry name" value="Peptidase_M20_dimer"/>
</dbReference>
<dbReference type="Proteomes" id="UP000242180">
    <property type="component" value="Unassembled WGS sequence"/>
</dbReference>
<dbReference type="InterPro" id="IPR017439">
    <property type="entry name" value="Amidohydrolase"/>
</dbReference>
<proteinExistence type="inferred from homology"/>
<dbReference type="Gene3D" id="3.40.630.10">
    <property type="entry name" value="Zn peptidases"/>
    <property type="match status" value="1"/>
</dbReference>
<dbReference type="NCBIfam" id="TIGR01891">
    <property type="entry name" value="amidohydrolases"/>
    <property type="match status" value="1"/>
</dbReference>
<dbReference type="SUPFAM" id="SSF53187">
    <property type="entry name" value="Zn-dependent exopeptidases"/>
    <property type="match status" value="1"/>
</dbReference>
<evidence type="ECO:0000256" key="1">
    <source>
        <dbReference type="ARBA" id="ARBA00006247"/>
    </source>
</evidence>
<dbReference type="Pfam" id="PF07687">
    <property type="entry name" value="M20_dimer"/>
    <property type="match status" value="1"/>
</dbReference>
<comment type="caution">
    <text evidence="4">The sequence shown here is derived from an EMBL/GenBank/DDBJ whole genome shotgun (WGS) entry which is preliminary data.</text>
</comment>
<name>A0A1X2HBH2_SYNRA</name>
<dbReference type="OrthoDB" id="6119954at2759"/>
<dbReference type="CDD" id="cd05672">
    <property type="entry name" value="M20_ACY1L2-like"/>
    <property type="match status" value="1"/>
</dbReference>
<dbReference type="STRING" id="13706.A0A1X2HBH2"/>
<organism evidence="4 5">
    <name type="scientific">Syncephalastrum racemosum</name>
    <name type="common">Filamentous fungus</name>
    <dbReference type="NCBI Taxonomy" id="13706"/>
    <lineage>
        <taxon>Eukaryota</taxon>
        <taxon>Fungi</taxon>
        <taxon>Fungi incertae sedis</taxon>
        <taxon>Mucoromycota</taxon>
        <taxon>Mucoromycotina</taxon>
        <taxon>Mucoromycetes</taxon>
        <taxon>Mucorales</taxon>
        <taxon>Syncephalastraceae</taxon>
        <taxon>Syncephalastrum</taxon>
    </lineage>
</organism>
<dbReference type="EMBL" id="MCGN01000005">
    <property type="protein sequence ID" value="ORY96144.1"/>
    <property type="molecule type" value="Genomic_DNA"/>
</dbReference>
<accession>A0A1X2HBH2</accession>
<dbReference type="InterPro" id="IPR002933">
    <property type="entry name" value="Peptidase_M20"/>
</dbReference>
<dbReference type="OMA" id="HRSCAKT"/>
<reference evidence="4 5" key="1">
    <citation type="submission" date="2016-07" db="EMBL/GenBank/DDBJ databases">
        <title>Pervasive Adenine N6-methylation of Active Genes in Fungi.</title>
        <authorList>
            <consortium name="DOE Joint Genome Institute"/>
            <person name="Mondo S.J."/>
            <person name="Dannebaum R.O."/>
            <person name="Kuo R.C."/>
            <person name="Labutti K."/>
            <person name="Haridas S."/>
            <person name="Kuo A."/>
            <person name="Salamov A."/>
            <person name="Ahrendt S.R."/>
            <person name="Lipzen A."/>
            <person name="Sullivan W."/>
            <person name="Andreopoulos W.B."/>
            <person name="Clum A."/>
            <person name="Lindquist E."/>
            <person name="Daum C."/>
            <person name="Ramamoorthy G.K."/>
            <person name="Gryganskyi A."/>
            <person name="Culley D."/>
            <person name="Magnuson J.K."/>
            <person name="James T.Y."/>
            <person name="O'Malley M.A."/>
            <person name="Stajich J.E."/>
            <person name="Spatafora J.W."/>
            <person name="Visel A."/>
            <person name="Grigoriev I.V."/>
        </authorList>
    </citation>
    <scope>NUCLEOTIDE SEQUENCE [LARGE SCALE GENOMIC DNA]</scope>
    <source>
        <strain evidence="4 5">NRRL 2496</strain>
    </source>
</reference>
<dbReference type="Pfam" id="PF01546">
    <property type="entry name" value="Peptidase_M20"/>
    <property type="match status" value="1"/>
</dbReference>
<dbReference type="PANTHER" id="PTHR30575:SF0">
    <property type="entry name" value="XAA-ARG DIPEPTIDASE"/>
    <property type="match status" value="1"/>
</dbReference>
<gene>
    <name evidence="4" type="ORF">BCR43DRAFT_524292</name>
</gene>
<dbReference type="FunFam" id="3.30.70.360:FF:000004">
    <property type="entry name" value="Peptidase M20 domain-containing protein 2"/>
    <property type="match status" value="1"/>
</dbReference>
<dbReference type="SUPFAM" id="SSF55031">
    <property type="entry name" value="Bacterial exopeptidase dimerisation domain"/>
    <property type="match status" value="1"/>
</dbReference>
<dbReference type="PIRSF" id="PIRSF037226">
    <property type="entry name" value="Amidohydrolase_ACY1L2_prd"/>
    <property type="match status" value="1"/>
</dbReference>
<evidence type="ECO:0000313" key="5">
    <source>
        <dbReference type="Proteomes" id="UP000242180"/>
    </source>
</evidence>
<dbReference type="InterPro" id="IPR052030">
    <property type="entry name" value="Peptidase_M20/M20A_hydrolases"/>
</dbReference>
<keyword evidence="5" id="KW-1185">Reference proteome</keyword>
<sequence length="424" mass="46117">MAAREQDKQNIIQQLLQSVNAQVVQEAQKVIHDTLDSLNEELRAISVDIHEHPEVGMSEHHAHQVLTDFMESKGFTVTRKAFNIETAFTAEYSNGEGRRVGFCSEFDALPGIGHACGHNLIAITGVACALALKALLDKGLSKGKVILFGTPSEEPLDGKIQMLKNGAFRDQVDVCMMLHPTNGNSQYWPATAVQDVRVEFHGKPSHAGLAPWRGVNALDAIAQAWVNVGLLRQQLEPMDRVHGIITDGGKAVNVIPDYTAAHLYVRAKNVARVNALIPKVENCFRAAALATGCELKLTWRETGVCKNVEQNSILADTYTHYMDTTFGITHPSKEAQTLAVTGGSTDFGNVSYALPGIHPTFKIPTKTNPHTGEFRDAAKLPESQACALKACEGLAMVGAHVLLDSAFLTAAKNEYETCVPEEMR</sequence>
<evidence type="ECO:0000259" key="3">
    <source>
        <dbReference type="Pfam" id="PF07687"/>
    </source>
</evidence>
<dbReference type="AlphaFoldDB" id="A0A1X2HBH2"/>
<feature type="domain" description="Peptidase M20 dimerisation" evidence="3">
    <location>
        <begin position="196"/>
        <end position="288"/>
    </location>
</feature>
<dbReference type="GO" id="GO:0016805">
    <property type="term" value="F:dipeptidase activity"/>
    <property type="evidence" value="ECO:0007669"/>
    <property type="project" value="InterPro"/>
</dbReference>
<dbReference type="InterPro" id="IPR017144">
    <property type="entry name" value="Xaa-Arg_dipeptidase"/>
</dbReference>
<evidence type="ECO:0000313" key="4">
    <source>
        <dbReference type="EMBL" id="ORY96144.1"/>
    </source>
</evidence>
<dbReference type="Gene3D" id="3.30.70.360">
    <property type="match status" value="1"/>
</dbReference>
<evidence type="ECO:0000256" key="2">
    <source>
        <dbReference type="PIRNR" id="PIRNR037226"/>
    </source>
</evidence>
<dbReference type="InterPro" id="IPR036264">
    <property type="entry name" value="Bact_exopeptidase_dim_dom"/>
</dbReference>
<protein>
    <recommendedName>
        <fullName evidence="2">Peptidase M20 domain-containing protein 2</fullName>
    </recommendedName>
</protein>